<reference evidence="1" key="1">
    <citation type="submission" date="2023-04" db="EMBL/GenBank/DDBJ databases">
        <title>A chromosome-level genome assembly of the parasitoid wasp Eretmocerus hayati.</title>
        <authorList>
            <person name="Zhong Y."/>
            <person name="Liu S."/>
            <person name="Liu Y."/>
        </authorList>
    </citation>
    <scope>NUCLEOTIDE SEQUENCE</scope>
    <source>
        <strain evidence="1">ZJU_SS_LIU_2023</strain>
    </source>
</reference>
<sequence length="271" mass="29558">MKIFQCGNVCPWLEKRLGDVGGAACCNMESSAVGERCSSGGKKSRILSDETLTYTQGYSVGNILPGGSNNSPKTVGELLALGADERLVESYSLQLHNMTEAVHTRRVVQDIVKYLEQWSLTANNDVNKVDKLGDVFPFDDTDALKAFDEKLKAKDAAANELRNSVKAFLQRYRGGRFPGSGHGAVRDIMEMIMEDNVTIRFNMKGRGKAKSAFADTELFNIVCELSNESDRTCTLPVVKEYVGNYLKQTKHRGKVGTNNGENGGDAANTGA</sequence>
<evidence type="ECO:0000313" key="2">
    <source>
        <dbReference type="Proteomes" id="UP001239111"/>
    </source>
</evidence>
<name>A0ACC2PNX2_9HYME</name>
<gene>
    <name evidence="1" type="ORF">QAD02_020984</name>
</gene>
<organism evidence="1 2">
    <name type="scientific">Eretmocerus hayati</name>
    <dbReference type="NCBI Taxonomy" id="131215"/>
    <lineage>
        <taxon>Eukaryota</taxon>
        <taxon>Metazoa</taxon>
        <taxon>Ecdysozoa</taxon>
        <taxon>Arthropoda</taxon>
        <taxon>Hexapoda</taxon>
        <taxon>Insecta</taxon>
        <taxon>Pterygota</taxon>
        <taxon>Neoptera</taxon>
        <taxon>Endopterygota</taxon>
        <taxon>Hymenoptera</taxon>
        <taxon>Apocrita</taxon>
        <taxon>Proctotrupomorpha</taxon>
        <taxon>Chalcidoidea</taxon>
        <taxon>Aphelinidae</taxon>
        <taxon>Aphelininae</taxon>
        <taxon>Eretmocerus</taxon>
    </lineage>
</organism>
<evidence type="ECO:0000313" key="1">
    <source>
        <dbReference type="EMBL" id="KAJ8685191.1"/>
    </source>
</evidence>
<proteinExistence type="predicted"/>
<protein>
    <submittedName>
        <fullName evidence="1">Uncharacterized protein</fullName>
    </submittedName>
</protein>
<dbReference type="Proteomes" id="UP001239111">
    <property type="component" value="Chromosome 1"/>
</dbReference>
<keyword evidence="2" id="KW-1185">Reference proteome</keyword>
<dbReference type="EMBL" id="CM056741">
    <property type="protein sequence ID" value="KAJ8685191.1"/>
    <property type="molecule type" value="Genomic_DNA"/>
</dbReference>
<accession>A0ACC2PNX2</accession>
<comment type="caution">
    <text evidence="1">The sequence shown here is derived from an EMBL/GenBank/DDBJ whole genome shotgun (WGS) entry which is preliminary data.</text>
</comment>